<proteinExistence type="predicted"/>
<gene>
    <name evidence="2" type="ORF">BN85404690</name>
</gene>
<dbReference type="KEGG" id="apal:BN85404690"/>
<dbReference type="Proteomes" id="UP000032740">
    <property type="component" value="Chromosome"/>
</dbReference>
<reference evidence="2 3" key="1">
    <citation type="journal article" date="2013" name="J. Mol. Microbiol. Biotechnol.">
        <title>Analysis of the Complete Genomes of Acholeplasma brassicae , A. palmae and A. laidlawii and Their Comparison to the Obligate Parasites from ' Candidatus Phytoplasma'.</title>
        <authorList>
            <person name="Kube M."/>
            <person name="Siewert C."/>
            <person name="Migdoll A.M."/>
            <person name="Duduk B."/>
            <person name="Holz S."/>
            <person name="Rabus R."/>
            <person name="Seemuller E."/>
            <person name="Mitrovic J."/>
            <person name="Muller I."/>
            <person name="Buttner C."/>
            <person name="Reinhardt R."/>
        </authorList>
    </citation>
    <scope>NUCLEOTIDE SEQUENCE [LARGE SCALE GENOMIC DNA]</scope>
    <source>
        <strain evidence="2 3">J233</strain>
    </source>
</reference>
<organism evidence="2 3">
    <name type="scientific">Alteracholeplasma palmae (strain ATCC 49389 / J233)</name>
    <name type="common">Acholeplasma palmae</name>
    <dbReference type="NCBI Taxonomy" id="1318466"/>
    <lineage>
        <taxon>Bacteria</taxon>
        <taxon>Bacillati</taxon>
        <taxon>Mycoplasmatota</taxon>
        <taxon>Mollicutes</taxon>
        <taxon>Acholeplasmatales</taxon>
        <taxon>Acholeplasmataceae</taxon>
        <taxon>Acholeplasma</taxon>
    </lineage>
</organism>
<evidence type="ECO:0000256" key="1">
    <source>
        <dbReference type="SAM" id="Phobius"/>
    </source>
</evidence>
<keyword evidence="3" id="KW-1185">Reference proteome</keyword>
<evidence type="ECO:0000313" key="2">
    <source>
        <dbReference type="EMBL" id="CCV64046.1"/>
    </source>
</evidence>
<dbReference type="HOGENOM" id="CLU_1044367_0_0_14"/>
<name>U4KRC7_ALTPJ</name>
<dbReference type="RefSeq" id="WP_026657164.1">
    <property type="nucleotide sequence ID" value="NC_022538.1"/>
</dbReference>
<keyword evidence="1" id="KW-0812">Transmembrane</keyword>
<feature type="transmembrane region" description="Helical" evidence="1">
    <location>
        <begin position="12"/>
        <end position="39"/>
    </location>
</feature>
<accession>U4KRC7</accession>
<evidence type="ECO:0000313" key="3">
    <source>
        <dbReference type="Proteomes" id="UP000032740"/>
    </source>
</evidence>
<keyword evidence="1" id="KW-1133">Transmembrane helix</keyword>
<dbReference type="AlphaFoldDB" id="U4KRC7"/>
<dbReference type="OrthoDB" id="384215at2"/>
<keyword evidence="1" id="KW-0472">Membrane</keyword>
<dbReference type="STRING" id="1318466.BN85404690"/>
<dbReference type="EMBL" id="FO681347">
    <property type="protein sequence ID" value="CCV64046.1"/>
    <property type="molecule type" value="Genomic_DNA"/>
</dbReference>
<protein>
    <submittedName>
        <fullName evidence="2">Uncharacterized protein</fullName>
    </submittedName>
</protein>
<sequence length="261" mass="30348">MLFFKILGLEVNIGILITFFVGIAMGMVIMVLLYLLAVLKGISKGLKLRNTDEQDIDEEEIKWLIKDCQTEFQNKKNRDLEGFGAMLTRLDKQLARDIATKFYPKSKYPFLELSIDETLVLVTYIKERVEQLFESRILRLFRGMTLRRIMELKNTKEVVENNAIVKTTKKYSKISSIFFASLNAVNPVYWIRKVFLDKVLETILVKIGLAVIGITGEETYKIYSKKVFKEERNLDSDLQSIYDDLNKTVTEAMNEEKRSKK</sequence>